<evidence type="ECO:0000313" key="10">
    <source>
        <dbReference type="Proteomes" id="UP000215896"/>
    </source>
</evidence>
<dbReference type="PROSITE" id="PS50850">
    <property type="entry name" value="MFS"/>
    <property type="match status" value="1"/>
</dbReference>
<feature type="transmembrane region" description="Helical" evidence="7">
    <location>
        <begin position="382"/>
        <end position="400"/>
    </location>
</feature>
<dbReference type="InterPro" id="IPR005829">
    <property type="entry name" value="Sugar_transporter_CS"/>
</dbReference>
<dbReference type="PANTHER" id="PTHR43045">
    <property type="entry name" value="SHIKIMATE TRANSPORTER"/>
    <property type="match status" value="1"/>
</dbReference>
<dbReference type="Proteomes" id="UP000215896">
    <property type="component" value="Unassembled WGS sequence"/>
</dbReference>
<feature type="transmembrane region" description="Helical" evidence="7">
    <location>
        <begin position="98"/>
        <end position="116"/>
    </location>
</feature>
<keyword evidence="3" id="KW-1003">Cell membrane</keyword>
<comment type="caution">
    <text evidence="9">The sequence shown here is derived from an EMBL/GenBank/DDBJ whole genome shotgun (WGS) entry which is preliminary data.</text>
</comment>
<dbReference type="SUPFAM" id="SSF103473">
    <property type="entry name" value="MFS general substrate transporter"/>
    <property type="match status" value="1"/>
</dbReference>
<feature type="transmembrane region" description="Helical" evidence="7">
    <location>
        <begin position="316"/>
        <end position="335"/>
    </location>
</feature>
<protein>
    <submittedName>
        <fullName evidence="9">MFS transporter</fullName>
    </submittedName>
</protein>
<dbReference type="Pfam" id="PF07690">
    <property type="entry name" value="MFS_1"/>
    <property type="match status" value="1"/>
</dbReference>
<dbReference type="RefSeq" id="WP_094356947.1">
    <property type="nucleotide sequence ID" value="NZ_NMVK01000009.1"/>
</dbReference>
<name>A0A255GNJ0_9ACTN</name>
<evidence type="ECO:0000256" key="6">
    <source>
        <dbReference type="ARBA" id="ARBA00023136"/>
    </source>
</evidence>
<keyword evidence="5 7" id="KW-1133">Transmembrane helix</keyword>
<keyword evidence="4 7" id="KW-0812">Transmembrane</keyword>
<feature type="domain" description="Major facilitator superfamily (MFS) profile" evidence="8">
    <location>
        <begin position="25"/>
        <end position="435"/>
    </location>
</feature>
<dbReference type="InterPro" id="IPR005828">
    <property type="entry name" value="MFS_sugar_transport-like"/>
</dbReference>
<comment type="subcellular location">
    <subcellularLocation>
        <location evidence="1">Cell membrane</location>
        <topology evidence="1">Multi-pass membrane protein</topology>
    </subcellularLocation>
</comment>
<dbReference type="InterPro" id="IPR020846">
    <property type="entry name" value="MFS_dom"/>
</dbReference>
<dbReference type="GO" id="GO:0022857">
    <property type="term" value="F:transmembrane transporter activity"/>
    <property type="evidence" value="ECO:0007669"/>
    <property type="project" value="InterPro"/>
</dbReference>
<feature type="transmembrane region" description="Helical" evidence="7">
    <location>
        <begin position="292"/>
        <end position="309"/>
    </location>
</feature>
<dbReference type="GO" id="GO:0005886">
    <property type="term" value="C:plasma membrane"/>
    <property type="evidence" value="ECO:0007669"/>
    <property type="project" value="UniProtKB-SubCell"/>
</dbReference>
<dbReference type="OrthoDB" id="9066401at2"/>
<feature type="transmembrane region" description="Helical" evidence="7">
    <location>
        <begin position="251"/>
        <end position="272"/>
    </location>
</feature>
<accession>A0A255GNJ0</accession>
<evidence type="ECO:0000256" key="3">
    <source>
        <dbReference type="ARBA" id="ARBA00022475"/>
    </source>
</evidence>
<dbReference type="PROSITE" id="PS00216">
    <property type="entry name" value="SUGAR_TRANSPORT_1"/>
    <property type="match status" value="1"/>
</dbReference>
<feature type="transmembrane region" description="Helical" evidence="7">
    <location>
        <begin position="25"/>
        <end position="51"/>
    </location>
</feature>
<dbReference type="Pfam" id="PF00083">
    <property type="entry name" value="Sugar_tr"/>
    <property type="match status" value="1"/>
</dbReference>
<evidence type="ECO:0000256" key="4">
    <source>
        <dbReference type="ARBA" id="ARBA00022692"/>
    </source>
</evidence>
<feature type="transmembrane region" description="Helical" evidence="7">
    <location>
        <begin position="341"/>
        <end position="361"/>
    </location>
</feature>
<evidence type="ECO:0000256" key="5">
    <source>
        <dbReference type="ARBA" id="ARBA00022989"/>
    </source>
</evidence>
<dbReference type="InterPro" id="IPR036259">
    <property type="entry name" value="MFS_trans_sf"/>
</dbReference>
<gene>
    <name evidence="9" type="ORF">CGZ94_00285</name>
</gene>
<proteinExistence type="predicted"/>
<evidence type="ECO:0000256" key="2">
    <source>
        <dbReference type="ARBA" id="ARBA00022448"/>
    </source>
</evidence>
<dbReference type="EMBL" id="NMVO01000001">
    <property type="protein sequence ID" value="OYO17388.1"/>
    <property type="molecule type" value="Genomic_DNA"/>
</dbReference>
<feature type="transmembrane region" description="Helical" evidence="7">
    <location>
        <begin position="163"/>
        <end position="186"/>
    </location>
</feature>
<keyword evidence="6 7" id="KW-0472">Membrane</keyword>
<evidence type="ECO:0000259" key="8">
    <source>
        <dbReference type="PROSITE" id="PS50850"/>
    </source>
</evidence>
<evidence type="ECO:0000256" key="7">
    <source>
        <dbReference type="SAM" id="Phobius"/>
    </source>
</evidence>
<feature type="transmembrane region" description="Helical" evidence="7">
    <location>
        <begin position="63"/>
        <end position="86"/>
    </location>
</feature>
<evidence type="ECO:0000313" key="9">
    <source>
        <dbReference type="EMBL" id="OYO17388.1"/>
    </source>
</evidence>
<organism evidence="9 10">
    <name type="scientific">Enemella evansiae</name>
    <dbReference type="NCBI Taxonomy" id="2016499"/>
    <lineage>
        <taxon>Bacteria</taxon>
        <taxon>Bacillati</taxon>
        <taxon>Actinomycetota</taxon>
        <taxon>Actinomycetes</taxon>
        <taxon>Propionibacteriales</taxon>
        <taxon>Propionibacteriaceae</taxon>
        <taxon>Enemella</taxon>
    </lineage>
</organism>
<evidence type="ECO:0000256" key="1">
    <source>
        <dbReference type="ARBA" id="ARBA00004651"/>
    </source>
</evidence>
<keyword evidence="10" id="KW-1185">Reference proteome</keyword>
<dbReference type="PANTHER" id="PTHR43045:SF1">
    <property type="entry name" value="SHIKIMATE TRANSPORTER"/>
    <property type="match status" value="1"/>
</dbReference>
<dbReference type="Gene3D" id="1.20.1250.20">
    <property type="entry name" value="MFS general substrate transporter like domains"/>
    <property type="match status" value="2"/>
</dbReference>
<dbReference type="InterPro" id="IPR011701">
    <property type="entry name" value="MFS"/>
</dbReference>
<sequence>MATDSTTNAGSTTAPGMNTPQMRRILFSSFMGSTIEMYDFLLYALATSLVFNKVFFANMSDGLAAVAGFATFAVGYLARPIGGWLFGQFGDTLGRKKMLVITMLMMGLASMAIGLLPDQRTIGVAAPLLLLLLRVIQGIGLGGEIGGAVLVAVEHAPGHRRGFAASFANLGGPAGSFLAAFVLGLFSKILSPQDFLAWGWRIPFLFSVVLLGIGMMIRLQVAETPLFTELQQRTEARRTPAADVFTKHWKALVIGVLAGIAGFATQGFMSVWAVQRATTLKVPQAAILDIKAWAPLGMFVVMAFAAWLSDHVGRRAVMLTTCVIGAVLCFPLLNALDTGTIWGTALAIIAGQAIMQGALFGPYTAFLSELFPTEVRYTGTSLAYQTASTLGAGFTPLIAAELMRRYDAMLPIQLAYLAAFAITAVAVLIAREGRKVDLRNPHVG</sequence>
<feature type="transmembrane region" description="Helical" evidence="7">
    <location>
        <begin position="198"/>
        <end position="217"/>
    </location>
</feature>
<reference evidence="9 10" key="1">
    <citation type="submission" date="2017-07" db="EMBL/GenBank/DDBJ databases">
        <title>Draft whole genome sequences of clinical Proprionibacteriaceae strains.</title>
        <authorList>
            <person name="Bernier A.-M."/>
            <person name="Bernard K."/>
            <person name="Domingo M.-C."/>
        </authorList>
    </citation>
    <scope>NUCLEOTIDE SEQUENCE [LARGE SCALE GENOMIC DNA]</scope>
    <source>
        <strain evidence="9 10">NML 030167</strain>
    </source>
</reference>
<keyword evidence="2" id="KW-0813">Transport</keyword>
<feature type="transmembrane region" description="Helical" evidence="7">
    <location>
        <begin position="412"/>
        <end position="430"/>
    </location>
</feature>
<dbReference type="AlphaFoldDB" id="A0A255GNJ0"/>
<feature type="transmembrane region" description="Helical" evidence="7">
    <location>
        <begin position="128"/>
        <end position="151"/>
    </location>
</feature>